<dbReference type="PANTHER" id="PTHR30055:SF234">
    <property type="entry name" value="HTH-TYPE TRANSCRIPTIONAL REGULATOR BETI"/>
    <property type="match status" value="1"/>
</dbReference>
<name>A0A3B0CL26_9BACL</name>
<comment type="caution">
    <text evidence="6">The sequence shown here is derived from an EMBL/GenBank/DDBJ whole genome shotgun (WGS) entry which is preliminary data.</text>
</comment>
<dbReference type="Proteomes" id="UP000282311">
    <property type="component" value="Unassembled WGS sequence"/>
</dbReference>
<dbReference type="PANTHER" id="PTHR30055">
    <property type="entry name" value="HTH-TYPE TRANSCRIPTIONAL REGULATOR RUTR"/>
    <property type="match status" value="1"/>
</dbReference>
<dbReference type="RefSeq" id="WP_120746471.1">
    <property type="nucleotide sequence ID" value="NZ_RBAH01000004.1"/>
</dbReference>
<dbReference type="EMBL" id="RBAH01000004">
    <property type="protein sequence ID" value="RKN85448.1"/>
    <property type="molecule type" value="Genomic_DNA"/>
</dbReference>
<dbReference type="SUPFAM" id="SSF48498">
    <property type="entry name" value="Tetracyclin repressor-like, C-terminal domain"/>
    <property type="match status" value="1"/>
</dbReference>
<dbReference type="InterPro" id="IPR036271">
    <property type="entry name" value="Tet_transcr_reg_TetR-rel_C_sf"/>
</dbReference>
<dbReference type="Gene3D" id="1.10.10.60">
    <property type="entry name" value="Homeodomain-like"/>
    <property type="match status" value="1"/>
</dbReference>
<reference evidence="6 7" key="1">
    <citation type="journal article" date="2007" name="Int. J. Syst. Evol. Microbiol.">
        <title>Paenibacillus ginsengarvi sp. nov., isolated from soil from ginseng cultivation.</title>
        <authorList>
            <person name="Yoon M.H."/>
            <person name="Ten L.N."/>
            <person name="Im W.T."/>
        </authorList>
    </citation>
    <scope>NUCLEOTIDE SEQUENCE [LARGE SCALE GENOMIC DNA]</scope>
    <source>
        <strain evidence="6 7">KCTC 13059</strain>
    </source>
</reference>
<evidence type="ECO:0000313" key="7">
    <source>
        <dbReference type="Proteomes" id="UP000282311"/>
    </source>
</evidence>
<gene>
    <name evidence="6" type="ORF">D7M11_07070</name>
</gene>
<dbReference type="GO" id="GO:0000976">
    <property type="term" value="F:transcription cis-regulatory region binding"/>
    <property type="evidence" value="ECO:0007669"/>
    <property type="project" value="TreeGrafter"/>
</dbReference>
<dbReference type="Gene3D" id="1.10.357.10">
    <property type="entry name" value="Tetracycline Repressor, domain 2"/>
    <property type="match status" value="1"/>
</dbReference>
<evidence type="ECO:0000256" key="1">
    <source>
        <dbReference type="ARBA" id="ARBA00023015"/>
    </source>
</evidence>
<evidence type="ECO:0000313" key="6">
    <source>
        <dbReference type="EMBL" id="RKN85448.1"/>
    </source>
</evidence>
<dbReference type="OrthoDB" id="2373640at2"/>
<dbReference type="SUPFAM" id="SSF46689">
    <property type="entry name" value="Homeodomain-like"/>
    <property type="match status" value="1"/>
</dbReference>
<proteinExistence type="predicted"/>
<keyword evidence="2 4" id="KW-0238">DNA-binding</keyword>
<accession>A0A3B0CL26</accession>
<evidence type="ECO:0000256" key="2">
    <source>
        <dbReference type="ARBA" id="ARBA00023125"/>
    </source>
</evidence>
<keyword evidence="7" id="KW-1185">Reference proteome</keyword>
<keyword evidence="3" id="KW-0804">Transcription</keyword>
<dbReference type="PROSITE" id="PS50977">
    <property type="entry name" value="HTH_TETR_2"/>
    <property type="match status" value="1"/>
</dbReference>
<dbReference type="AlphaFoldDB" id="A0A3B0CL26"/>
<evidence type="ECO:0000259" key="5">
    <source>
        <dbReference type="PROSITE" id="PS50977"/>
    </source>
</evidence>
<organism evidence="6 7">
    <name type="scientific">Paenibacillus ginsengarvi</name>
    <dbReference type="NCBI Taxonomy" id="400777"/>
    <lineage>
        <taxon>Bacteria</taxon>
        <taxon>Bacillati</taxon>
        <taxon>Bacillota</taxon>
        <taxon>Bacilli</taxon>
        <taxon>Bacillales</taxon>
        <taxon>Paenibacillaceae</taxon>
        <taxon>Paenibacillus</taxon>
    </lineage>
</organism>
<feature type="DNA-binding region" description="H-T-H motif" evidence="4">
    <location>
        <begin position="36"/>
        <end position="55"/>
    </location>
</feature>
<dbReference type="InterPro" id="IPR009057">
    <property type="entry name" value="Homeodomain-like_sf"/>
</dbReference>
<dbReference type="InterPro" id="IPR050109">
    <property type="entry name" value="HTH-type_TetR-like_transc_reg"/>
</dbReference>
<evidence type="ECO:0000256" key="4">
    <source>
        <dbReference type="PROSITE-ProRule" id="PRU00335"/>
    </source>
</evidence>
<dbReference type="InterPro" id="IPR001647">
    <property type="entry name" value="HTH_TetR"/>
</dbReference>
<dbReference type="Pfam" id="PF00440">
    <property type="entry name" value="TetR_N"/>
    <property type="match status" value="1"/>
</dbReference>
<sequence>MSPEERQTESVQDERSARIKRAALQVFAKHGLAGAKMSMIAAEAGVSQGLSYRYYSSKEELFALLVEEAIEEAQAALRDVKHGPGTPFEQIRAMTIRMLDDSHKHYFMLMRQAQSSDDVPDKVKRLLQRYSPTDSIEHVVPVFVQGQQDGQFGQGDARELLLFYFSVISGLMLQDVPASPSGWSRQTDRLMKLLT</sequence>
<keyword evidence="1" id="KW-0805">Transcription regulation</keyword>
<evidence type="ECO:0000256" key="3">
    <source>
        <dbReference type="ARBA" id="ARBA00023163"/>
    </source>
</evidence>
<feature type="domain" description="HTH tetR-type" evidence="5">
    <location>
        <begin position="13"/>
        <end position="73"/>
    </location>
</feature>
<protein>
    <submittedName>
        <fullName evidence="6">TetR/AcrR family transcriptional regulator</fullName>
    </submittedName>
</protein>
<dbReference type="GO" id="GO:0003700">
    <property type="term" value="F:DNA-binding transcription factor activity"/>
    <property type="evidence" value="ECO:0007669"/>
    <property type="project" value="TreeGrafter"/>
</dbReference>
<dbReference type="PRINTS" id="PR00455">
    <property type="entry name" value="HTHTETR"/>
</dbReference>